<reference evidence="1" key="1">
    <citation type="submission" date="2013-07" db="EMBL/GenBank/DDBJ databases">
        <title>The genome of Eucalyptus grandis.</title>
        <authorList>
            <person name="Schmutz J."/>
            <person name="Hayes R."/>
            <person name="Myburg A."/>
            <person name="Tuskan G."/>
            <person name="Grattapaglia D."/>
            <person name="Rokhsar D.S."/>
        </authorList>
    </citation>
    <scope>NUCLEOTIDE SEQUENCE</scope>
    <source>
        <tissue evidence="1">Leaf extractions</tissue>
    </source>
</reference>
<evidence type="ECO:0000313" key="1">
    <source>
        <dbReference type="EMBL" id="KCW78569.1"/>
    </source>
</evidence>
<organism evidence="1">
    <name type="scientific">Eucalyptus grandis</name>
    <name type="common">Flooded gum</name>
    <dbReference type="NCBI Taxonomy" id="71139"/>
    <lineage>
        <taxon>Eukaryota</taxon>
        <taxon>Viridiplantae</taxon>
        <taxon>Streptophyta</taxon>
        <taxon>Embryophyta</taxon>
        <taxon>Tracheophyta</taxon>
        <taxon>Spermatophyta</taxon>
        <taxon>Magnoliopsida</taxon>
        <taxon>eudicotyledons</taxon>
        <taxon>Gunneridae</taxon>
        <taxon>Pentapetalae</taxon>
        <taxon>rosids</taxon>
        <taxon>malvids</taxon>
        <taxon>Myrtales</taxon>
        <taxon>Myrtaceae</taxon>
        <taxon>Myrtoideae</taxon>
        <taxon>Eucalypteae</taxon>
        <taxon>Eucalyptus</taxon>
    </lineage>
</organism>
<dbReference type="Gramene" id="KCW78569">
    <property type="protein sequence ID" value="KCW78569"/>
    <property type="gene ID" value="EUGRSUZ_C00043"/>
</dbReference>
<name>A0A059CK19_EUCGR</name>
<protein>
    <submittedName>
        <fullName evidence="1">Uncharacterized protein</fullName>
    </submittedName>
</protein>
<accession>A0A059CK19</accession>
<sequence>MTKKKDLKLRAVYCFSFLRSTALYSYEIPTHQPRIKLKNITLKKGLFNIVSAANFKGYFQIVSSTSGLS</sequence>
<dbReference type="AlphaFoldDB" id="A0A059CK19"/>
<gene>
    <name evidence="1" type="ORF">EUGRSUZ_C00043</name>
</gene>
<dbReference type="InParanoid" id="A0A059CK19"/>
<proteinExistence type="predicted"/>
<dbReference type="EMBL" id="KK198755">
    <property type="protein sequence ID" value="KCW78569.1"/>
    <property type="molecule type" value="Genomic_DNA"/>
</dbReference>